<reference evidence="7 8" key="1">
    <citation type="submission" date="2019-03" db="EMBL/GenBank/DDBJ databases">
        <title>Genomic Encyclopedia of Type Strains, Phase IV (KMG-IV): sequencing the most valuable type-strain genomes for metagenomic binning, comparative biology and taxonomic classification.</title>
        <authorList>
            <person name="Goeker M."/>
        </authorList>
    </citation>
    <scope>NUCLEOTIDE SEQUENCE [LARGE SCALE GENOMIC DNA]</scope>
    <source>
        <strain evidence="7 8">DSM 102969</strain>
    </source>
</reference>
<dbReference type="InterPro" id="IPR013977">
    <property type="entry name" value="GcvT_C"/>
</dbReference>
<dbReference type="EMBL" id="SNXY01000006">
    <property type="protein sequence ID" value="TDP86736.1"/>
    <property type="molecule type" value="Genomic_DNA"/>
</dbReference>
<dbReference type="InterPro" id="IPR032503">
    <property type="entry name" value="FAO_M"/>
</dbReference>
<evidence type="ECO:0000256" key="1">
    <source>
        <dbReference type="ARBA" id="ARBA00008609"/>
    </source>
</evidence>
<organism evidence="7 8">
    <name type="scientific">Oharaeibacter diazotrophicus</name>
    <dbReference type="NCBI Taxonomy" id="1920512"/>
    <lineage>
        <taxon>Bacteria</taxon>
        <taxon>Pseudomonadati</taxon>
        <taxon>Pseudomonadota</taxon>
        <taxon>Alphaproteobacteria</taxon>
        <taxon>Hyphomicrobiales</taxon>
        <taxon>Pleomorphomonadaceae</taxon>
        <taxon>Oharaeibacter</taxon>
    </lineage>
</organism>
<dbReference type="Gene3D" id="3.30.9.10">
    <property type="entry name" value="D-Amino Acid Oxidase, subunit A, domain 2"/>
    <property type="match status" value="1"/>
</dbReference>
<feature type="domain" description="FAD dependent oxidoreductase" evidence="3">
    <location>
        <begin position="6"/>
        <end position="372"/>
    </location>
</feature>
<dbReference type="Proteomes" id="UP000294547">
    <property type="component" value="Unassembled WGS sequence"/>
</dbReference>
<feature type="domain" description="GCVT N-terminal" evidence="4">
    <location>
        <begin position="432"/>
        <end position="718"/>
    </location>
</feature>
<feature type="domain" description="Aminomethyltransferase C-terminal" evidence="5">
    <location>
        <begin position="738"/>
        <end position="816"/>
    </location>
</feature>
<dbReference type="SUPFAM" id="SSF101790">
    <property type="entry name" value="Aminomethyltransferase beta-barrel domain"/>
    <property type="match status" value="1"/>
</dbReference>
<evidence type="ECO:0000256" key="2">
    <source>
        <dbReference type="ARBA" id="ARBA00023002"/>
    </source>
</evidence>
<dbReference type="SUPFAM" id="SSF51905">
    <property type="entry name" value="FAD/NAD(P)-binding domain"/>
    <property type="match status" value="1"/>
</dbReference>
<comment type="caution">
    <text evidence="7">The sequence shown here is derived from an EMBL/GenBank/DDBJ whole genome shotgun (WGS) entry which is preliminary data.</text>
</comment>
<proteinExistence type="inferred from homology"/>
<evidence type="ECO:0000313" key="8">
    <source>
        <dbReference type="Proteomes" id="UP000294547"/>
    </source>
</evidence>
<dbReference type="PANTHER" id="PTHR43757">
    <property type="entry name" value="AMINOMETHYLTRANSFERASE"/>
    <property type="match status" value="1"/>
</dbReference>
<dbReference type="Gene3D" id="2.40.30.110">
    <property type="entry name" value="Aminomethyltransferase beta-barrel domains"/>
    <property type="match status" value="1"/>
</dbReference>
<dbReference type="InterPro" id="IPR006076">
    <property type="entry name" value="FAD-dep_OxRdtase"/>
</dbReference>
<name>A0A4R6RLV7_9HYPH</name>
<dbReference type="GO" id="GO:0016491">
    <property type="term" value="F:oxidoreductase activity"/>
    <property type="evidence" value="ECO:0007669"/>
    <property type="project" value="UniProtKB-KW"/>
</dbReference>
<evidence type="ECO:0000259" key="4">
    <source>
        <dbReference type="Pfam" id="PF01571"/>
    </source>
</evidence>
<feature type="domain" description="FAD dependent oxidoreductase central" evidence="6">
    <location>
        <begin position="375"/>
        <end position="429"/>
    </location>
</feature>
<evidence type="ECO:0000259" key="6">
    <source>
        <dbReference type="Pfam" id="PF16350"/>
    </source>
</evidence>
<evidence type="ECO:0000259" key="3">
    <source>
        <dbReference type="Pfam" id="PF01266"/>
    </source>
</evidence>
<evidence type="ECO:0000313" key="7">
    <source>
        <dbReference type="EMBL" id="TDP86736.1"/>
    </source>
</evidence>
<dbReference type="InterPro" id="IPR036188">
    <property type="entry name" value="FAD/NAD-bd_sf"/>
</dbReference>
<dbReference type="InterPro" id="IPR006222">
    <property type="entry name" value="GCVT_N"/>
</dbReference>
<dbReference type="InterPro" id="IPR027266">
    <property type="entry name" value="TrmE/GcvT-like"/>
</dbReference>
<keyword evidence="2" id="KW-0560">Oxidoreductase</keyword>
<dbReference type="AlphaFoldDB" id="A0A4R6RLV7"/>
<gene>
    <name evidence="7" type="ORF">EDD54_0617</name>
</gene>
<sequence length="824" mass="88538">MRERARIVIIGAGIAGTATAYHLAELGVTDVVVIDQGPLYRTGGSTSHAPGGMFQTNSSRVMSAWARYTIGLFASLEVDGVSGAAFLGGIELAETPERLQEAKRRRGLQQSWGIPGEILSPSEVQKFIPIVDPKKILGGLYVPDDCIGRPALAAEAMGRAAEAAGIEFHGRVTVTGFERANGRVSAVVTDHGRIEAEMVLCCAGIWGPKIGRLAGVPIALQPMAHQYVKTAPLPILEELSQGGTIESAMPLIRAQDHSLYFRQHFGQFGIGNYRHVPLPVNAEDLLPFDKAPRMPSCLEFTPEHFVECHEASLNLFPILANVPQADAFNGIFSFPPDGMPLMGEHADLPGFWVCEGVWITHSAGIGRSMAHWMVEGDPGIDIREADVNRFAKFQTTPKYVLERGSQQYREVYDVIHPLAQPTAVRGLRTTPMHDRHVANGAHFWEVAGWERPAWFEANAGLAKSLELPSRTGWAAYEWSPIQGAEAIATRKAAGLYDVSTFTKLEVSGADAARLLNHVLANDVDKPVGQVVYTCMLNTRGGVISDMVVTRTADDAFLILTGTGSGPSDIAHIERVAAGPAFAGADVSIRNLTHELCGIGLWGPKVRDILAGLTDDDISDAGFPYYRSREIDFGPIRARALRISYAGEYGFEFYVAAPQGRALWDALVAAGEGHDLVVCGIGALDSLRIEKGYRLAGADLHGDRTPLEAGLGWSVSFKKGDFVGRAALAAQKAAGVPTRLSCLTLDDPDVVVLGKEPVLRDGKAVAYVTSANTGYTVGKTIAYAYLPADLARPGEAFEIEYLGTRHAATVVADPLYDPSGSRLKG</sequence>
<comment type="similarity">
    <text evidence="1">Belongs to the GcvT family.</text>
</comment>
<dbReference type="Pfam" id="PF01266">
    <property type="entry name" value="DAO"/>
    <property type="match status" value="1"/>
</dbReference>
<dbReference type="InterPro" id="IPR029043">
    <property type="entry name" value="GcvT/YgfZ_C"/>
</dbReference>
<dbReference type="Pfam" id="PF16350">
    <property type="entry name" value="FAO_M"/>
    <property type="match status" value="1"/>
</dbReference>
<dbReference type="InterPro" id="IPR028896">
    <property type="entry name" value="GcvT/YgfZ/DmdA"/>
</dbReference>
<accession>A0A4R6RLV7</accession>
<dbReference type="RefSeq" id="WP_165644321.1">
    <property type="nucleotide sequence ID" value="NZ_BSPM01000008.1"/>
</dbReference>
<dbReference type="PANTHER" id="PTHR43757:SF2">
    <property type="entry name" value="AMINOMETHYLTRANSFERASE, MITOCHONDRIAL"/>
    <property type="match status" value="1"/>
</dbReference>
<evidence type="ECO:0000259" key="5">
    <source>
        <dbReference type="Pfam" id="PF08669"/>
    </source>
</evidence>
<dbReference type="Pfam" id="PF08669">
    <property type="entry name" value="GCV_T_C"/>
    <property type="match status" value="1"/>
</dbReference>
<dbReference type="SUPFAM" id="SSF103025">
    <property type="entry name" value="Folate-binding domain"/>
    <property type="match status" value="1"/>
</dbReference>
<dbReference type="Gene3D" id="3.30.1360.120">
    <property type="entry name" value="Probable tRNA modification gtpase trme, domain 1"/>
    <property type="match status" value="1"/>
</dbReference>
<dbReference type="SUPFAM" id="SSF54373">
    <property type="entry name" value="FAD-linked reductases, C-terminal domain"/>
    <property type="match status" value="1"/>
</dbReference>
<keyword evidence="8" id="KW-1185">Reference proteome</keyword>
<protein>
    <submittedName>
        <fullName evidence="7">Dimethylglycine oxidase</fullName>
    </submittedName>
</protein>
<dbReference type="Gene3D" id="3.30.70.1400">
    <property type="entry name" value="Aminomethyltransferase beta-barrel domains"/>
    <property type="match status" value="1"/>
</dbReference>
<dbReference type="Pfam" id="PF01571">
    <property type="entry name" value="GCV_T"/>
    <property type="match status" value="1"/>
</dbReference>
<dbReference type="Gene3D" id="3.50.50.60">
    <property type="entry name" value="FAD/NAD(P)-binding domain"/>
    <property type="match status" value="1"/>
</dbReference>